<feature type="transmembrane region" description="Helical" evidence="6">
    <location>
        <begin position="138"/>
        <end position="157"/>
    </location>
</feature>
<organism evidence="7 8">
    <name type="scientific">Nocardioides luteus</name>
    <dbReference type="NCBI Taxonomy" id="1844"/>
    <lineage>
        <taxon>Bacteria</taxon>
        <taxon>Bacillati</taxon>
        <taxon>Actinomycetota</taxon>
        <taxon>Actinomycetes</taxon>
        <taxon>Propionibacteriales</taxon>
        <taxon>Nocardioidaceae</taxon>
        <taxon>Nocardioides</taxon>
    </lineage>
</organism>
<evidence type="ECO:0000256" key="5">
    <source>
        <dbReference type="ARBA" id="ARBA00023136"/>
    </source>
</evidence>
<feature type="transmembrane region" description="Helical" evidence="6">
    <location>
        <begin position="333"/>
        <end position="359"/>
    </location>
</feature>
<dbReference type="STRING" id="1844.UG56_019875"/>
<dbReference type="AlphaFoldDB" id="A0A1J4N0E1"/>
<evidence type="ECO:0000313" key="7">
    <source>
        <dbReference type="EMBL" id="OIJ25054.1"/>
    </source>
</evidence>
<dbReference type="GO" id="GO:0005886">
    <property type="term" value="C:plasma membrane"/>
    <property type="evidence" value="ECO:0007669"/>
    <property type="project" value="TreeGrafter"/>
</dbReference>
<feature type="transmembrane region" description="Helical" evidence="6">
    <location>
        <begin position="103"/>
        <end position="126"/>
    </location>
</feature>
<dbReference type="GO" id="GO:0034755">
    <property type="term" value="P:iron ion transmembrane transport"/>
    <property type="evidence" value="ECO:0007669"/>
    <property type="project" value="TreeGrafter"/>
</dbReference>
<keyword evidence="8" id="KW-1185">Reference proteome</keyword>
<evidence type="ECO:0000256" key="4">
    <source>
        <dbReference type="ARBA" id="ARBA00022989"/>
    </source>
</evidence>
<protein>
    <submittedName>
        <fullName evidence="7">Manganese transporter</fullName>
    </submittedName>
</protein>
<evidence type="ECO:0000256" key="1">
    <source>
        <dbReference type="ARBA" id="ARBA00004141"/>
    </source>
</evidence>
<keyword evidence="5 6" id="KW-0472">Membrane</keyword>
<dbReference type="OrthoDB" id="9787548at2"/>
<keyword evidence="2" id="KW-0813">Transport</keyword>
<evidence type="ECO:0000256" key="3">
    <source>
        <dbReference type="ARBA" id="ARBA00022692"/>
    </source>
</evidence>
<dbReference type="InterPro" id="IPR001046">
    <property type="entry name" value="NRAMP_fam"/>
</dbReference>
<dbReference type="EMBL" id="JZDQ02000030">
    <property type="protein sequence ID" value="OIJ25054.1"/>
    <property type="molecule type" value="Genomic_DNA"/>
</dbReference>
<dbReference type="PANTHER" id="PTHR11706:SF33">
    <property type="entry name" value="NATURAL RESISTANCE-ASSOCIATED MACROPHAGE PROTEIN 2"/>
    <property type="match status" value="1"/>
</dbReference>
<name>A0A1J4N0E1_9ACTN</name>
<dbReference type="GO" id="GO:0005384">
    <property type="term" value="F:manganese ion transmembrane transporter activity"/>
    <property type="evidence" value="ECO:0007669"/>
    <property type="project" value="TreeGrafter"/>
</dbReference>
<feature type="transmembrane region" description="Helical" evidence="6">
    <location>
        <begin position="371"/>
        <end position="392"/>
    </location>
</feature>
<feature type="transmembrane region" description="Helical" evidence="6">
    <location>
        <begin position="34"/>
        <end position="54"/>
    </location>
</feature>
<sequence>MLKLMGPAFIVGAWQFGPGNLVSAVQAGSLYTYDLIWVIVLSTVLMLVFADMSVRIGISSRGSVVTTIKETLGKPTGVAAGLGVFGITLCFSVGNAVGTGLGLSLVLGGNPVIWTIACSVLVVAILFTRSAYKVIEKLVLAIVALMAAAFIVTAIVTKPDWMGVAEGAVVPTVPHGVGLLIVALVGTNFSLNAAFYAGYASRERGLRPADYRDTTFADTIPGILAPGLMTALVIAAAAATLAGQGGPAGATIEQFSAVLEPVAGEIGRTIFALGFFGAALSAMIANATAGGTLLADGLGLGNQIASSRVRIGIVGVLTFGASVTILASGTSPVQLIIVAQAMTVLIAPLLGVLLVILANNRRLMGALRNHWWQNVLAAVGLVTIIAMCYQLIDTVTTMLATL</sequence>
<comment type="subcellular location">
    <subcellularLocation>
        <location evidence="1">Membrane</location>
        <topology evidence="1">Multi-pass membrane protein</topology>
    </subcellularLocation>
</comment>
<evidence type="ECO:0000256" key="2">
    <source>
        <dbReference type="ARBA" id="ARBA00022448"/>
    </source>
</evidence>
<dbReference type="Proteomes" id="UP000033772">
    <property type="component" value="Unassembled WGS sequence"/>
</dbReference>
<feature type="transmembrane region" description="Helical" evidence="6">
    <location>
        <begin position="75"/>
        <end position="97"/>
    </location>
</feature>
<dbReference type="GO" id="GO:0015086">
    <property type="term" value="F:cadmium ion transmembrane transporter activity"/>
    <property type="evidence" value="ECO:0007669"/>
    <property type="project" value="TreeGrafter"/>
</dbReference>
<gene>
    <name evidence="7" type="ORF">UG56_019875</name>
</gene>
<accession>A0A1J4N0E1</accession>
<reference evidence="7" key="1">
    <citation type="submission" date="2016-10" db="EMBL/GenBank/DDBJ databases">
        <title>Draft Genome Sequence of Nocardioides luteus Strain BAFB, an Alkane-Degrading Bacterium Isolated from JP-7 Polluted Soil.</title>
        <authorList>
            <person name="Brown L."/>
            <person name="Ruiz O.N."/>
            <person name="Gunasekera T."/>
        </authorList>
    </citation>
    <scope>NUCLEOTIDE SEQUENCE [LARGE SCALE GENOMIC DNA]</scope>
    <source>
        <strain evidence="7">BAFB</strain>
    </source>
</reference>
<feature type="transmembrane region" description="Helical" evidence="6">
    <location>
        <begin position="307"/>
        <end position="327"/>
    </location>
</feature>
<evidence type="ECO:0000313" key="8">
    <source>
        <dbReference type="Proteomes" id="UP000033772"/>
    </source>
</evidence>
<dbReference type="NCBIfam" id="NF037982">
    <property type="entry name" value="Nramp_1"/>
    <property type="match status" value="1"/>
</dbReference>
<evidence type="ECO:0000256" key="6">
    <source>
        <dbReference type="SAM" id="Phobius"/>
    </source>
</evidence>
<keyword evidence="3 6" id="KW-0812">Transmembrane</keyword>
<dbReference type="Pfam" id="PF01566">
    <property type="entry name" value="Nramp"/>
    <property type="match status" value="1"/>
</dbReference>
<dbReference type="PANTHER" id="PTHR11706">
    <property type="entry name" value="SOLUTE CARRIER PROTEIN FAMILY 11 MEMBER"/>
    <property type="match status" value="1"/>
</dbReference>
<feature type="transmembrane region" description="Helical" evidence="6">
    <location>
        <begin position="270"/>
        <end position="295"/>
    </location>
</feature>
<feature type="transmembrane region" description="Helical" evidence="6">
    <location>
        <begin position="220"/>
        <end position="242"/>
    </location>
</feature>
<comment type="caution">
    <text evidence="7">The sequence shown here is derived from an EMBL/GenBank/DDBJ whole genome shotgun (WGS) entry which is preliminary data.</text>
</comment>
<feature type="transmembrane region" description="Helical" evidence="6">
    <location>
        <begin position="177"/>
        <end position="199"/>
    </location>
</feature>
<proteinExistence type="predicted"/>
<keyword evidence="4 6" id="KW-1133">Transmembrane helix</keyword>